<dbReference type="InterPro" id="IPR033177">
    <property type="entry name" value="PSD-B"/>
</dbReference>
<protein>
    <recommendedName>
        <fullName evidence="3">phosphatidylserine decarboxylase</fullName>
        <ecNumber evidence="3">4.1.1.65</ecNumber>
    </recommendedName>
</protein>
<evidence type="ECO:0000313" key="15">
    <source>
        <dbReference type="Proteomes" id="UP000242502"/>
    </source>
</evidence>
<feature type="compositionally biased region" description="Polar residues" evidence="13">
    <location>
        <begin position="268"/>
        <end position="278"/>
    </location>
</feature>
<keyword evidence="7" id="KW-0865">Zymogen</keyword>
<accession>A0A1D2QQL2</accession>
<evidence type="ECO:0000256" key="2">
    <source>
        <dbReference type="ARBA" id="ARBA00005189"/>
    </source>
</evidence>
<sequence>MIGAIDKILTSSWLQRYTHQNTISRGFGRLANSSYIPRFILHKIIHAFIRHYQIDMEEYNYDISTARCFNEFFSRPLKPGRRPLQQGIVSPVDGQLTQYGDLQQGQMLQVKGKHFSLDELIGETPQFLDGCYSVIYLSPGNYHRFHAPFNLQLEKIRYIPGTLLATSSASLAREARVYCRNERMVLSGNSMWGPFYFVAVGATAVGHICLSGINIKTNQPFTKEKVVTNPLPESIQQGDELGYFALGSTIVLAVGNQSMVRVPFPAYSNTQSSDNQTPRIRMGESLWR</sequence>
<evidence type="ECO:0000256" key="5">
    <source>
        <dbReference type="ARBA" id="ARBA00022793"/>
    </source>
</evidence>
<dbReference type="InterPro" id="IPR003817">
    <property type="entry name" value="PS_Dcarbxylase"/>
</dbReference>
<dbReference type="Pfam" id="PF02666">
    <property type="entry name" value="PS_Dcarbxylase"/>
    <property type="match status" value="1"/>
</dbReference>
<evidence type="ECO:0000256" key="13">
    <source>
        <dbReference type="SAM" id="MobiDB-lite"/>
    </source>
</evidence>
<feature type="region of interest" description="Disordered" evidence="13">
    <location>
        <begin position="268"/>
        <end position="288"/>
    </location>
</feature>
<comment type="pathway">
    <text evidence="2">Lipid metabolism.</text>
</comment>
<dbReference type="GO" id="GO:0006646">
    <property type="term" value="P:phosphatidylethanolamine biosynthetic process"/>
    <property type="evidence" value="ECO:0007669"/>
    <property type="project" value="UniProtKB-UniPathway"/>
</dbReference>
<keyword evidence="11" id="KW-0670">Pyruvate</keyword>
<dbReference type="NCBIfam" id="TIGR00163">
    <property type="entry name" value="PS_decarb"/>
    <property type="match status" value="1"/>
</dbReference>
<gene>
    <name evidence="14" type="ORF">AB835_06735</name>
</gene>
<keyword evidence="10" id="KW-1208">Phospholipid metabolism</keyword>
<dbReference type="STRING" id="62101.AB835_06735"/>
<reference evidence="14 15" key="1">
    <citation type="journal article" date="2016" name="Appl. Environ. Microbiol.">
        <title>Lack of Overt Genome Reduction in the Bryostatin-Producing Bryozoan Symbiont "Candidatus Endobugula sertula".</title>
        <authorList>
            <person name="Miller I.J."/>
            <person name="Vanee N."/>
            <person name="Fong S.S."/>
            <person name="Lim-Fong G.E."/>
            <person name="Kwan J.C."/>
        </authorList>
    </citation>
    <scope>NUCLEOTIDE SEQUENCE [LARGE SCALE GENOMIC DNA]</scope>
    <source>
        <strain evidence="14">AB1-4</strain>
    </source>
</reference>
<evidence type="ECO:0000256" key="3">
    <source>
        <dbReference type="ARBA" id="ARBA00012243"/>
    </source>
</evidence>
<dbReference type="GO" id="GO:0004609">
    <property type="term" value="F:phosphatidylserine decarboxylase activity"/>
    <property type="evidence" value="ECO:0007669"/>
    <property type="project" value="UniProtKB-EC"/>
</dbReference>
<keyword evidence="5" id="KW-0210">Decarboxylase</keyword>
<keyword evidence="8" id="KW-0594">Phospholipid biosynthesis</keyword>
<evidence type="ECO:0000256" key="8">
    <source>
        <dbReference type="ARBA" id="ARBA00023209"/>
    </source>
</evidence>
<comment type="cofactor">
    <cofactor evidence="1">
        <name>pyruvate</name>
        <dbReference type="ChEBI" id="CHEBI:15361"/>
    </cofactor>
</comment>
<dbReference type="AlphaFoldDB" id="A0A1D2QQL2"/>
<evidence type="ECO:0000256" key="7">
    <source>
        <dbReference type="ARBA" id="ARBA00023145"/>
    </source>
</evidence>
<evidence type="ECO:0000256" key="12">
    <source>
        <dbReference type="ARBA" id="ARBA00024326"/>
    </source>
</evidence>
<keyword evidence="6" id="KW-0443">Lipid metabolism</keyword>
<evidence type="ECO:0000256" key="1">
    <source>
        <dbReference type="ARBA" id="ARBA00001928"/>
    </source>
</evidence>
<organism evidence="14 15">
    <name type="scientific">Candidatus Endobugula sertula</name>
    <name type="common">Bugula neritina bacterial symbiont</name>
    <dbReference type="NCBI Taxonomy" id="62101"/>
    <lineage>
        <taxon>Bacteria</taxon>
        <taxon>Pseudomonadati</taxon>
        <taxon>Pseudomonadota</taxon>
        <taxon>Gammaproteobacteria</taxon>
        <taxon>Cellvibrionales</taxon>
        <taxon>Cellvibrionaceae</taxon>
        <taxon>Candidatus Endobugula</taxon>
    </lineage>
</organism>
<keyword evidence="4" id="KW-0444">Lipid biosynthesis</keyword>
<evidence type="ECO:0000256" key="4">
    <source>
        <dbReference type="ARBA" id="ARBA00022516"/>
    </source>
</evidence>
<dbReference type="UniPathway" id="UPA00558"/>
<evidence type="ECO:0000256" key="9">
    <source>
        <dbReference type="ARBA" id="ARBA00023239"/>
    </source>
</evidence>
<dbReference type="EC" id="4.1.1.65" evidence="3"/>
<comment type="caution">
    <text evidence="14">The sequence shown here is derived from an EMBL/GenBank/DDBJ whole genome shotgun (WGS) entry which is preliminary data.</text>
</comment>
<dbReference type="PANTHER" id="PTHR10067">
    <property type="entry name" value="PHOSPHATIDYLSERINE DECARBOXYLASE"/>
    <property type="match status" value="1"/>
</dbReference>
<comment type="pathway">
    <text evidence="12">Phospholipid metabolism; phosphatidylethanolamine biosynthesis.</text>
</comment>
<evidence type="ECO:0000256" key="6">
    <source>
        <dbReference type="ARBA" id="ARBA00023098"/>
    </source>
</evidence>
<proteinExistence type="predicted"/>
<evidence type="ECO:0000313" key="14">
    <source>
        <dbReference type="EMBL" id="ODS23834.1"/>
    </source>
</evidence>
<evidence type="ECO:0000256" key="10">
    <source>
        <dbReference type="ARBA" id="ARBA00023264"/>
    </source>
</evidence>
<dbReference type="EMBL" id="MDLC01000019">
    <property type="protein sequence ID" value="ODS23834.1"/>
    <property type="molecule type" value="Genomic_DNA"/>
</dbReference>
<evidence type="ECO:0000256" key="11">
    <source>
        <dbReference type="ARBA" id="ARBA00023317"/>
    </source>
</evidence>
<dbReference type="Proteomes" id="UP000242502">
    <property type="component" value="Unassembled WGS sequence"/>
</dbReference>
<name>A0A1D2QQL2_9GAMM</name>
<dbReference type="PANTHER" id="PTHR10067:SF6">
    <property type="entry name" value="PHOSPHATIDYLSERINE DECARBOXYLASE PROENZYME, MITOCHONDRIAL"/>
    <property type="match status" value="1"/>
</dbReference>
<keyword evidence="9" id="KW-0456">Lyase</keyword>